<feature type="domain" description="Primase C-terminal 1" evidence="1">
    <location>
        <begin position="226"/>
        <end position="286"/>
    </location>
</feature>
<comment type="caution">
    <text evidence="2">The sequence shown here is derived from an EMBL/GenBank/DDBJ whole genome shotgun (WGS) entry which is preliminary data.</text>
</comment>
<gene>
    <name evidence="2" type="ORF">FC48_GL001757</name>
</gene>
<sequence length="464" mass="53318">MKGSIFGFREKEALKVGRGVILTSIEAMNDNTDSFTHWTPNVYRYGKKREFGGIVEGYSEKNLRQINTFVIDIDSKSVNWSEILLLGLEMGFMPTMILETPKGYQVYHVLSRPAFVTSKTNYKVIDVAKKISRNLKGAYAAKFNVDMGCNDFGIARVPRKDNVLFFDQDYRYSFGEWLNWSLKQSDSLLEEAKEPKMRLVRKSDQSRQIDEPWFDMLLHRGQIRGQKGVLGRNNAVLTLALAFFSSGKAKENCEFNLHQFNGRLSQPLKDVEVQRIIDSAYSGKYRAAQRVYITQLMQTWVDSSLTEAELFTSKTGWYKFARPREERTNSHFKEREADLLAYLRKKCTVDKPYLTCTSKEMAENLGMSLSTFKVIKKRLMRSNKIKATTTLGRNGRTTLVLLALFVVGVISKNKARKHFFIDHVAKLLEVNCTELERTVTLFTYNESDVQEQGEQLNFLGVNTS</sequence>
<evidence type="ECO:0000313" key="2">
    <source>
        <dbReference type="EMBL" id="KRM70232.1"/>
    </source>
</evidence>
<evidence type="ECO:0000259" key="1">
    <source>
        <dbReference type="Pfam" id="PF08708"/>
    </source>
</evidence>
<evidence type="ECO:0000313" key="3">
    <source>
        <dbReference type="Proteomes" id="UP000051612"/>
    </source>
</evidence>
<name>A0A0R2ASD3_9LACO</name>
<dbReference type="PATRIC" id="fig|1423772.3.peg.1869"/>
<dbReference type="Proteomes" id="UP000051612">
    <property type="component" value="Unassembled WGS sequence"/>
</dbReference>
<dbReference type="Pfam" id="PF08708">
    <property type="entry name" value="PriCT_1"/>
    <property type="match status" value="1"/>
</dbReference>
<accession>A0A0R2ASD3</accession>
<dbReference type="EMBL" id="AYYN01000176">
    <property type="protein sequence ID" value="KRM70232.1"/>
    <property type="molecule type" value="Genomic_DNA"/>
</dbReference>
<dbReference type="AlphaFoldDB" id="A0A0R2ASD3"/>
<dbReference type="InterPro" id="IPR014820">
    <property type="entry name" value="PriCT_1"/>
</dbReference>
<proteinExistence type="predicted"/>
<reference evidence="2 3" key="1">
    <citation type="journal article" date="2015" name="Genome Announc.">
        <title>Expanding the biotechnology potential of lactobacilli through comparative genomics of 213 strains and associated genera.</title>
        <authorList>
            <person name="Sun Z."/>
            <person name="Harris H.M."/>
            <person name="McCann A."/>
            <person name="Guo C."/>
            <person name="Argimon S."/>
            <person name="Zhang W."/>
            <person name="Yang X."/>
            <person name="Jeffery I.B."/>
            <person name="Cooney J.C."/>
            <person name="Kagawa T.F."/>
            <person name="Liu W."/>
            <person name="Song Y."/>
            <person name="Salvetti E."/>
            <person name="Wrobel A."/>
            <person name="Rasinkangas P."/>
            <person name="Parkhill J."/>
            <person name="Rea M.C."/>
            <person name="O'Sullivan O."/>
            <person name="Ritari J."/>
            <person name="Douillard F.P."/>
            <person name="Paul Ross R."/>
            <person name="Yang R."/>
            <person name="Briner A.E."/>
            <person name="Felis G.E."/>
            <person name="de Vos W.M."/>
            <person name="Barrangou R."/>
            <person name="Klaenhammer T.R."/>
            <person name="Caufield P.W."/>
            <person name="Cui Y."/>
            <person name="Zhang H."/>
            <person name="O'Toole P.W."/>
        </authorList>
    </citation>
    <scope>NUCLEOTIDE SEQUENCE [LARGE SCALE GENOMIC DNA]</scope>
    <source>
        <strain evidence="2 3">DSM 20452</strain>
    </source>
</reference>
<protein>
    <submittedName>
        <fullName evidence="2">Plasmid replication protein RepR</fullName>
    </submittedName>
</protein>
<organism evidence="2 3">
    <name type="scientific">Ligilactobacillus murinus DSM 20452 = NBRC 14221</name>
    <dbReference type="NCBI Taxonomy" id="1423772"/>
    <lineage>
        <taxon>Bacteria</taxon>
        <taxon>Bacillati</taxon>
        <taxon>Bacillota</taxon>
        <taxon>Bacilli</taxon>
        <taxon>Lactobacillales</taxon>
        <taxon>Lactobacillaceae</taxon>
        <taxon>Ligilactobacillus</taxon>
    </lineage>
</organism>